<feature type="chain" id="PRO_5038361116" description="Fe/B12 periplasmic-binding domain-containing protein" evidence="2">
    <location>
        <begin position="31"/>
        <end position="361"/>
    </location>
</feature>
<evidence type="ECO:0000256" key="1">
    <source>
        <dbReference type="ARBA" id="ARBA00008814"/>
    </source>
</evidence>
<dbReference type="SUPFAM" id="SSF53807">
    <property type="entry name" value="Helical backbone' metal receptor"/>
    <property type="match status" value="1"/>
</dbReference>
<organism evidence="4 5">
    <name type="scientific">Gordonia crocea</name>
    <dbReference type="NCBI Taxonomy" id="589162"/>
    <lineage>
        <taxon>Bacteria</taxon>
        <taxon>Bacillati</taxon>
        <taxon>Actinomycetota</taxon>
        <taxon>Actinomycetes</taxon>
        <taxon>Mycobacteriales</taxon>
        <taxon>Gordoniaceae</taxon>
        <taxon>Gordonia</taxon>
    </lineage>
</organism>
<dbReference type="PANTHER" id="PTHR30535:SF34">
    <property type="entry name" value="MOLYBDATE-BINDING PROTEIN MOLA"/>
    <property type="match status" value="1"/>
</dbReference>
<dbReference type="AlphaFoldDB" id="A0A7I9V053"/>
<dbReference type="RefSeq" id="WP_161927968.1">
    <property type="nucleotide sequence ID" value="NZ_BJOU01000002.1"/>
</dbReference>
<dbReference type="PROSITE" id="PS51257">
    <property type="entry name" value="PROKAR_LIPOPROTEIN"/>
    <property type="match status" value="1"/>
</dbReference>
<keyword evidence="5" id="KW-1185">Reference proteome</keyword>
<dbReference type="InterPro" id="IPR002491">
    <property type="entry name" value="ABC_transptr_periplasmic_BD"/>
</dbReference>
<feature type="domain" description="Fe/B12 periplasmic-binding" evidence="3">
    <location>
        <begin position="67"/>
        <end position="361"/>
    </location>
</feature>
<dbReference type="PROSITE" id="PS50983">
    <property type="entry name" value="FE_B12_PBP"/>
    <property type="match status" value="1"/>
</dbReference>
<name>A0A7I9V053_9ACTN</name>
<dbReference type="Proteomes" id="UP000444980">
    <property type="component" value="Unassembled WGS sequence"/>
</dbReference>
<dbReference type="OrthoDB" id="9797850at2"/>
<comment type="caution">
    <text evidence="4">The sequence shown here is derived from an EMBL/GenBank/DDBJ whole genome shotgun (WGS) entry which is preliminary data.</text>
</comment>
<evidence type="ECO:0000259" key="3">
    <source>
        <dbReference type="PROSITE" id="PS50983"/>
    </source>
</evidence>
<comment type="similarity">
    <text evidence="1">Belongs to the bacterial solute-binding protein 8 family.</text>
</comment>
<protein>
    <recommendedName>
        <fullName evidence="3">Fe/B12 periplasmic-binding domain-containing protein</fullName>
    </recommendedName>
</protein>
<keyword evidence="2" id="KW-0732">Signal</keyword>
<proteinExistence type="inferred from homology"/>
<evidence type="ECO:0000313" key="5">
    <source>
        <dbReference type="Proteomes" id="UP000444980"/>
    </source>
</evidence>
<evidence type="ECO:0000313" key="4">
    <source>
        <dbReference type="EMBL" id="GED98566.1"/>
    </source>
</evidence>
<sequence length="361" mass="37630">MKRSQRWRTTLTVGAAAGAALILGSCSVNTAYDSASSTAQLGTGYPVVVNNCGFTQTFTEAPKRVLLLQGASVGEATTLIELGVAGSVLASAQHYGVSDIPGMAAKVDALPKDGLKLNAAMDVPAEQVLARRPDLVISTWSGGFDPKFGFASRQTLEQAGIRTLVNPVNCAYGKAGNVTTAEKTAYENGSVVSSLEFITLMGRVYGVEDRAKSVVDGLRDRIRTVGVKVVGKPKKKMLIAYPDMSVMNSNGLPAVFSGNIYDSVVRSAGGEPSFPGGGSQLTSNLSAEQLAAAEVDVLVIGAWRPGEDLAAEARKLFAAYPQWSASKTKTFVAVSDGPYLGPANAAAIEKIAKVAHPDAGW</sequence>
<feature type="signal peptide" evidence="2">
    <location>
        <begin position="1"/>
        <end position="30"/>
    </location>
</feature>
<accession>A0A7I9V053</accession>
<dbReference type="PANTHER" id="PTHR30535">
    <property type="entry name" value="VITAMIN B12-BINDING PROTEIN"/>
    <property type="match status" value="1"/>
</dbReference>
<gene>
    <name evidence="4" type="ORF">nbrc107697_26050</name>
</gene>
<evidence type="ECO:0000256" key="2">
    <source>
        <dbReference type="SAM" id="SignalP"/>
    </source>
</evidence>
<dbReference type="InterPro" id="IPR050902">
    <property type="entry name" value="ABC_Transporter_SBP"/>
</dbReference>
<dbReference type="Pfam" id="PF01497">
    <property type="entry name" value="Peripla_BP_2"/>
    <property type="match status" value="1"/>
</dbReference>
<dbReference type="EMBL" id="BJOU01000002">
    <property type="protein sequence ID" value="GED98566.1"/>
    <property type="molecule type" value="Genomic_DNA"/>
</dbReference>
<reference evidence="5" key="1">
    <citation type="submission" date="2019-06" db="EMBL/GenBank/DDBJ databases">
        <title>Gordonia isolated from sludge of a wastewater treatment plant.</title>
        <authorList>
            <person name="Tamura T."/>
            <person name="Aoyama K."/>
            <person name="Kang Y."/>
            <person name="Saito S."/>
            <person name="Akiyama N."/>
            <person name="Yazawa K."/>
            <person name="Gonoi T."/>
            <person name="Mikami Y."/>
        </authorList>
    </citation>
    <scope>NUCLEOTIDE SEQUENCE [LARGE SCALE GENOMIC DNA]</scope>
    <source>
        <strain evidence="5">NBRC 107697</strain>
    </source>
</reference>
<dbReference type="Gene3D" id="3.40.50.1980">
    <property type="entry name" value="Nitrogenase molybdenum iron protein domain"/>
    <property type="match status" value="2"/>
</dbReference>